<dbReference type="Proteomes" id="UP000590749">
    <property type="component" value="Unassembled WGS sequence"/>
</dbReference>
<dbReference type="EMBL" id="JACHXF010000017">
    <property type="protein sequence ID" value="MBB3099078.1"/>
    <property type="molecule type" value="Genomic_DNA"/>
</dbReference>
<reference evidence="2 3" key="1">
    <citation type="submission" date="2020-08" db="EMBL/GenBank/DDBJ databases">
        <title>Genomic Encyclopedia of Type Strains, Phase III (KMG-III): the genomes of soil and plant-associated and newly described type strains.</title>
        <authorList>
            <person name="Whitman W."/>
        </authorList>
    </citation>
    <scope>NUCLEOTIDE SEQUENCE [LARGE SCALE GENOMIC DNA]</scope>
    <source>
        <strain evidence="2 3">CECT 3287</strain>
    </source>
</reference>
<organism evidence="2 3">
    <name type="scientific">Actinoplanes campanulatus</name>
    <dbReference type="NCBI Taxonomy" id="113559"/>
    <lineage>
        <taxon>Bacteria</taxon>
        <taxon>Bacillati</taxon>
        <taxon>Actinomycetota</taxon>
        <taxon>Actinomycetes</taxon>
        <taxon>Micromonosporales</taxon>
        <taxon>Micromonosporaceae</taxon>
        <taxon>Actinoplanes</taxon>
    </lineage>
</organism>
<dbReference type="RefSeq" id="WP_183225155.1">
    <property type="nucleotide sequence ID" value="NZ_BMPW01000020.1"/>
</dbReference>
<name>A0A7W5AMM6_9ACTN</name>
<gene>
    <name evidence="2" type="ORF">FHR83_006784</name>
</gene>
<accession>A0A7W5AMM6</accession>
<evidence type="ECO:0000313" key="3">
    <source>
        <dbReference type="Proteomes" id="UP000590749"/>
    </source>
</evidence>
<dbReference type="InterPro" id="IPR046259">
    <property type="entry name" value="DUF6292"/>
</dbReference>
<dbReference type="Pfam" id="PF19809">
    <property type="entry name" value="DUF6292"/>
    <property type="match status" value="1"/>
</dbReference>
<proteinExistence type="predicted"/>
<evidence type="ECO:0000259" key="1">
    <source>
        <dbReference type="Pfam" id="PF19809"/>
    </source>
</evidence>
<comment type="caution">
    <text evidence="2">The sequence shown here is derived from an EMBL/GenBank/DDBJ whole genome shotgun (WGS) entry which is preliminary data.</text>
</comment>
<keyword evidence="3" id="KW-1185">Reference proteome</keyword>
<feature type="domain" description="DUF6292" evidence="1">
    <location>
        <begin position="8"/>
        <end position="101"/>
    </location>
</feature>
<dbReference type="AlphaFoldDB" id="A0A7W5AMM6"/>
<sequence length="153" mass="16664">MSTDHGPYIAAVQEALIHAGFETLNEHAEDEDPRGGGIQLDPRSPAAADWFANWDEVWLGWNEDRGWALVCTEELAGGEPKTFTFDSHLPRLAAPVSVVRMACGHAGVSVQAIDALPEPAIPDADFPGHSFLDDDPVFEQALARYREPSCPRS</sequence>
<evidence type="ECO:0000313" key="2">
    <source>
        <dbReference type="EMBL" id="MBB3099078.1"/>
    </source>
</evidence>
<protein>
    <recommendedName>
        <fullName evidence="1">DUF6292 domain-containing protein</fullName>
    </recommendedName>
</protein>